<protein>
    <submittedName>
        <fullName evidence="1">Uncharacterized protein</fullName>
    </submittedName>
</protein>
<comment type="caution">
    <text evidence="1">The sequence shown here is derived from an EMBL/GenBank/DDBJ whole genome shotgun (WGS) entry which is preliminary data.</text>
</comment>
<evidence type="ECO:0000313" key="1">
    <source>
        <dbReference type="EMBL" id="HHS51565.1"/>
    </source>
</evidence>
<accession>A0A7C6A873</accession>
<name>A0A7C6A873_UNCW3</name>
<dbReference type="EMBL" id="DTLI01000040">
    <property type="protein sequence ID" value="HHS51565.1"/>
    <property type="molecule type" value="Genomic_DNA"/>
</dbReference>
<reference evidence="1" key="1">
    <citation type="journal article" date="2020" name="mSystems">
        <title>Genome- and Community-Level Interaction Insights into Carbon Utilization and Element Cycling Functions of Hydrothermarchaeota in Hydrothermal Sediment.</title>
        <authorList>
            <person name="Zhou Z."/>
            <person name="Liu Y."/>
            <person name="Xu W."/>
            <person name="Pan J."/>
            <person name="Luo Z.H."/>
            <person name="Li M."/>
        </authorList>
    </citation>
    <scope>NUCLEOTIDE SEQUENCE [LARGE SCALE GENOMIC DNA]</scope>
    <source>
        <strain evidence="1">SpSt-876</strain>
    </source>
</reference>
<dbReference type="AlphaFoldDB" id="A0A7C6A873"/>
<organism evidence="1">
    <name type="scientific">candidate division WOR-3 bacterium</name>
    <dbReference type="NCBI Taxonomy" id="2052148"/>
    <lineage>
        <taxon>Bacteria</taxon>
        <taxon>Bacteria division WOR-3</taxon>
    </lineage>
</organism>
<gene>
    <name evidence="1" type="ORF">ENW73_01685</name>
</gene>
<sequence length="452" mass="52035">MPINKKQSFSIIAVLLVFLGWALAEQEFEFKTLMELKFDKEIEDVAFDSYEENGETKFYPKIVVLREVDPVASKGTLVNYALEVRILNQKGKVIKKISNLRYFSRIYLSKNGKYFGIERVTSKDPLAVYNEREIVRADFTVYNDRGEIKWKIEGQLNYDTPFISSYDGSVFLTLSEEGLLGAYALDHFDKKGHRKSIIPIQDLTVEIYKNIGGVLFADDGTVAAVRIQEEGNEQVRQLILALLDYKGNILWEYPINEKFFGETKVSPKGSYVFTDCYSWEARAENLRNETLPKKTPIPLRMRSANVFILNKAGILWMKIPTRISTSAVSFSNNERFLHFCDFKHGDKNFSIKVDLYTKSEIFRKEVPQRFIWSGVSDKGWVAGISMFENAYELNLMDPDGNLVAQHYMKEIKTEPLDEIPAFSILGWSGDLPIFGLVQHKSKVLKIFSFVRR</sequence>
<proteinExistence type="predicted"/>
<dbReference type="InterPro" id="IPR011044">
    <property type="entry name" value="Quino_amine_DH_bsu"/>
</dbReference>
<dbReference type="SUPFAM" id="SSF50969">
    <property type="entry name" value="YVTN repeat-like/Quinoprotein amine dehydrogenase"/>
    <property type="match status" value="1"/>
</dbReference>